<keyword evidence="1" id="KW-0812">Transmembrane</keyword>
<keyword evidence="1" id="KW-1133">Transmembrane helix</keyword>
<organism evidence="2 3">
    <name type="scientific">Arcobacter roscoffensis</name>
    <dbReference type="NCBI Taxonomy" id="2961520"/>
    <lineage>
        <taxon>Bacteria</taxon>
        <taxon>Pseudomonadati</taxon>
        <taxon>Campylobacterota</taxon>
        <taxon>Epsilonproteobacteria</taxon>
        <taxon>Campylobacterales</taxon>
        <taxon>Arcobacteraceae</taxon>
        <taxon>Arcobacter</taxon>
    </lineage>
</organism>
<dbReference type="EMBL" id="CP100595">
    <property type="protein sequence ID" value="UTJ06854.1"/>
    <property type="molecule type" value="Genomic_DNA"/>
</dbReference>
<reference evidence="2" key="1">
    <citation type="submission" date="2022-07" db="EMBL/GenBank/DDBJ databases">
        <title>Arcobacter roscoffensis sp. nov., a marine bacterium isolated from coastal seawater collected from Roscoff, France.</title>
        <authorList>
            <person name="Pascual J."/>
            <person name="Lepeaux C."/>
            <person name="Methner A."/>
            <person name="Overmann J."/>
        </authorList>
    </citation>
    <scope>NUCLEOTIDE SEQUENCE</scope>
    <source>
        <strain evidence="2">ARW1-2F2</strain>
    </source>
</reference>
<sequence>MKNRNYWPLFFIGIFSFVFSMIIWTIYSTSQANIDEDESFMKEYQDVDASYNDIMNSNKKFNSLYDLKLVLNDRSFDLNVDDIMHSQRVLEKRSKHRDVMILGTNTMKIFAIDKKTNIKKTIDINLKVTKSSTIDNDILLDNSKFKNNNNEYVTQFDITEENNWNITGIFNIDGNAGYIYIKTNARKK</sequence>
<dbReference type="RefSeq" id="WP_254577033.1">
    <property type="nucleotide sequence ID" value="NZ_CP100595.1"/>
</dbReference>
<dbReference type="Proteomes" id="UP001060012">
    <property type="component" value="Chromosome"/>
</dbReference>
<evidence type="ECO:0000313" key="3">
    <source>
        <dbReference type="Proteomes" id="UP001060012"/>
    </source>
</evidence>
<evidence type="ECO:0000313" key="2">
    <source>
        <dbReference type="EMBL" id="UTJ06854.1"/>
    </source>
</evidence>
<keyword evidence="1" id="KW-0472">Membrane</keyword>
<feature type="transmembrane region" description="Helical" evidence="1">
    <location>
        <begin position="7"/>
        <end position="27"/>
    </location>
</feature>
<evidence type="ECO:0000256" key="1">
    <source>
        <dbReference type="SAM" id="Phobius"/>
    </source>
</evidence>
<name>A0ABY5E3W6_9BACT</name>
<keyword evidence="3" id="KW-1185">Reference proteome</keyword>
<gene>
    <name evidence="2" type="ORF">NJU99_01840</name>
</gene>
<evidence type="ECO:0008006" key="4">
    <source>
        <dbReference type="Google" id="ProtNLM"/>
    </source>
</evidence>
<proteinExistence type="predicted"/>
<protein>
    <recommendedName>
        <fullName evidence="4">Cytochrome c oxidase-associated protein CcoH</fullName>
    </recommendedName>
</protein>
<accession>A0ABY5E3W6</accession>